<reference evidence="1 2" key="1">
    <citation type="journal article" date="2014" name="Genome Announc.">
        <title>Draft Genome Sequence of the Haloacid-Degrading Burkholderia caribensis Strain MBA4.</title>
        <authorList>
            <person name="Pan Y."/>
            <person name="Kong K.F."/>
            <person name="Tsang J.S."/>
        </authorList>
    </citation>
    <scope>NUCLEOTIDE SEQUENCE [LARGE SCALE GENOMIC DNA]</scope>
    <source>
        <strain evidence="1 2">MBA4</strain>
    </source>
</reference>
<accession>A0A0P0RHI4</accession>
<dbReference type="EMBL" id="CP012747">
    <property type="protein sequence ID" value="ALL67780.1"/>
    <property type="molecule type" value="Genomic_DNA"/>
</dbReference>
<dbReference type="AlphaFoldDB" id="A0A0P0RHI4"/>
<dbReference type="GeneID" id="69971570"/>
<gene>
    <name evidence="1" type="ORF">K788_00005900</name>
</gene>
<dbReference type="RefSeq" id="WP_035999657.1">
    <property type="nucleotide sequence ID" value="NZ_CP012747.1"/>
</dbReference>
<sequence length="162" mass="18680">MTDLLENIKSAFGWRTKPIEISCSLQLTDDEVSEVEALGKLTWEQTSSELWEKNSGAVSWFSPMAFCYYLPGILKCSIVDRTTGLIVVHSIMSMLDRSPNPEWWDDFFLKRWPLLTNGECKVMQEWLFWISALNNSDFDDSSIERALETMQLLIDKRAITGE</sequence>
<evidence type="ECO:0000313" key="1">
    <source>
        <dbReference type="EMBL" id="ALL67780.1"/>
    </source>
</evidence>
<protein>
    <submittedName>
        <fullName evidence="1">Uncharacterized protein</fullName>
    </submittedName>
</protein>
<dbReference type="Proteomes" id="UP000019146">
    <property type="component" value="Chromosome 2"/>
</dbReference>
<dbReference type="KEGG" id="bcai:K788_00005900"/>
<organism evidence="1 2">
    <name type="scientific">Paraburkholderia caribensis MBA4</name>
    <dbReference type="NCBI Taxonomy" id="1323664"/>
    <lineage>
        <taxon>Bacteria</taxon>
        <taxon>Pseudomonadati</taxon>
        <taxon>Pseudomonadota</taxon>
        <taxon>Betaproteobacteria</taxon>
        <taxon>Burkholderiales</taxon>
        <taxon>Burkholderiaceae</taxon>
        <taxon>Paraburkholderia</taxon>
    </lineage>
</organism>
<evidence type="ECO:0000313" key="2">
    <source>
        <dbReference type="Proteomes" id="UP000019146"/>
    </source>
</evidence>
<proteinExistence type="predicted"/>
<name>A0A0P0RHI4_9BURK</name>